<dbReference type="KEGG" id="tva:5464251"/>
<evidence type="ECO:0000256" key="1">
    <source>
        <dbReference type="ARBA" id="ARBA00005375"/>
    </source>
</evidence>
<sequence>MTLIYASIMTRHGHRTPESALLNITQRGRWYCDEGIELYREDEEPSFLIHTGTYNPSNYSFLPNCQGGDLTTIGRRQLRNLGSLYREYYIDKLHLLSKYYNETEFYAKSSPVDRAFKSAYEFVNGFYPPEFTKQHIHVDAGLSRANPLNLDVQTCEDYKKVRTDFRNGPTYNEYLEKVWPILEPAAKIFNLTKTVPHLRYLCSWTTAFNCATDAPRPDFFTKEFVEACLGEQVISKFGVYNSSKYGSIGASPLFRMFFHDIETSIQSGRKLIYYSAHDATIASILTFLKKFSKFVPPYASHFVIELYRDENTSKNYLRFFINGENFKVEGFDDYLVPYDEFKERALPKLVYCKNIPV</sequence>
<keyword evidence="4" id="KW-1185">Reference proteome</keyword>
<proteinExistence type="inferred from homology"/>
<protein>
    <submittedName>
        <fullName evidence="3">Histidine acid phosphatase family protein</fullName>
    </submittedName>
</protein>
<keyword evidence="2" id="KW-0378">Hydrolase</keyword>
<accession>A2DLA5</accession>
<name>A2DLA5_TRIV3</name>
<evidence type="ECO:0000313" key="4">
    <source>
        <dbReference type="Proteomes" id="UP000001542"/>
    </source>
</evidence>
<dbReference type="Pfam" id="PF00328">
    <property type="entry name" value="His_Phos_2"/>
    <property type="match status" value="1"/>
</dbReference>
<organism evidence="3 4">
    <name type="scientific">Trichomonas vaginalis (strain ATCC PRA-98 / G3)</name>
    <dbReference type="NCBI Taxonomy" id="412133"/>
    <lineage>
        <taxon>Eukaryota</taxon>
        <taxon>Metamonada</taxon>
        <taxon>Parabasalia</taxon>
        <taxon>Trichomonadida</taxon>
        <taxon>Trichomonadidae</taxon>
        <taxon>Trichomonas</taxon>
    </lineage>
</organism>
<comment type="similarity">
    <text evidence="1">Belongs to the histidine acid phosphatase family.</text>
</comment>
<dbReference type="RefSeq" id="XP_001579709.1">
    <property type="nucleotide sequence ID" value="XM_001579659.1"/>
</dbReference>
<dbReference type="Proteomes" id="UP000001542">
    <property type="component" value="Unassembled WGS sequence"/>
</dbReference>
<dbReference type="InParanoid" id="A2DLA5"/>
<dbReference type="PANTHER" id="PTHR11567">
    <property type="entry name" value="ACID PHOSPHATASE-RELATED"/>
    <property type="match status" value="1"/>
</dbReference>
<evidence type="ECO:0000313" key="3">
    <source>
        <dbReference type="EMBL" id="EAY18723.1"/>
    </source>
</evidence>
<dbReference type="GO" id="GO:0016791">
    <property type="term" value="F:phosphatase activity"/>
    <property type="evidence" value="ECO:0000318"/>
    <property type="project" value="GO_Central"/>
</dbReference>
<dbReference type="InterPro" id="IPR050645">
    <property type="entry name" value="Histidine_acid_phosphatase"/>
</dbReference>
<dbReference type="OrthoDB" id="10257284at2759"/>
<dbReference type="Gene3D" id="3.40.50.1240">
    <property type="entry name" value="Phosphoglycerate mutase-like"/>
    <property type="match status" value="1"/>
</dbReference>
<dbReference type="AlphaFoldDB" id="A2DLA5"/>
<evidence type="ECO:0000256" key="2">
    <source>
        <dbReference type="ARBA" id="ARBA00022801"/>
    </source>
</evidence>
<dbReference type="InterPro" id="IPR029033">
    <property type="entry name" value="His_PPase_superfam"/>
</dbReference>
<dbReference type="PANTHER" id="PTHR11567:SF110">
    <property type="entry name" value="2-PHOSPHOXYLOSE PHOSPHATASE 1"/>
    <property type="match status" value="1"/>
</dbReference>
<gene>
    <name evidence="3" type="ORF">TVAG_267550</name>
</gene>
<dbReference type="SUPFAM" id="SSF53254">
    <property type="entry name" value="Phosphoglycerate mutase-like"/>
    <property type="match status" value="1"/>
</dbReference>
<dbReference type="EMBL" id="DS113215">
    <property type="protein sequence ID" value="EAY18723.1"/>
    <property type="molecule type" value="Genomic_DNA"/>
</dbReference>
<reference evidence="3" key="1">
    <citation type="submission" date="2006-10" db="EMBL/GenBank/DDBJ databases">
        <authorList>
            <person name="Amadeo P."/>
            <person name="Zhao Q."/>
            <person name="Wortman J."/>
            <person name="Fraser-Liggett C."/>
            <person name="Carlton J."/>
        </authorList>
    </citation>
    <scope>NUCLEOTIDE SEQUENCE</scope>
    <source>
        <strain evidence="3">G3</strain>
    </source>
</reference>
<dbReference type="SMR" id="A2DLA5"/>
<dbReference type="VEuPathDB" id="TrichDB:TVAG_267550"/>
<dbReference type="FunCoup" id="A2DLA5">
    <property type="interactions" value="32"/>
</dbReference>
<reference evidence="3" key="2">
    <citation type="journal article" date="2007" name="Science">
        <title>Draft genome sequence of the sexually transmitted pathogen Trichomonas vaginalis.</title>
        <authorList>
            <person name="Carlton J.M."/>
            <person name="Hirt R.P."/>
            <person name="Silva J.C."/>
            <person name="Delcher A.L."/>
            <person name="Schatz M."/>
            <person name="Zhao Q."/>
            <person name="Wortman J.R."/>
            <person name="Bidwell S.L."/>
            <person name="Alsmark U.C.M."/>
            <person name="Besteiro S."/>
            <person name="Sicheritz-Ponten T."/>
            <person name="Noel C.J."/>
            <person name="Dacks J.B."/>
            <person name="Foster P.G."/>
            <person name="Simillion C."/>
            <person name="Van de Peer Y."/>
            <person name="Miranda-Saavedra D."/>
            <person name="Barton G.J."/>
            <person name="Westrop G.D."/>
            <person name="Mueller S."/>
            <person name="Dessi D."/>
            <person name="Fiori P.L."/>
            <person name="Ren Q."/>
            <person name="Paulsen I."/>
            <person name="Zhang H."/>
            <person name="Bastida-Corcuera F.D."/>
            <person name="Simoes-Barbosa A."/>
            <person name="Brown M.T."/>
            <person name="Hayes R.D."/>
            <person name="Mukherjee M."/>
            <person name="Okumura C.Y."/>
            <person name="Schneider R."/>
            <person name="Smith A.J."/>
            <person name="Vanacova S."/>
            <person name="Villalvazo M."/>
            <person name="Haas B.J."/>
            <person name="Pertea M."/>
            <person name="Feldblyum T.V."/>
            <person name="Utterback T.R."/>
            <person name="Shu C.L."/>
            <person name="Osoegawa K."/>
            <person name="de Jong P.J."/>
            <person name="Hrdy I."/>
            <person name="Horvathova L."/>
            <person name="Zubacova Z."/>
            <person name="Dolezal P."/>
            <person name="Malik S.B."/>
            <person name="Logsdon J.M. Jr."/>
            <person name="Henze K."/>
            <person name="Gupta A."/>
            <person name="Wang C.C."/>
            <person name="Dunne R.L."/>
            <person name="Upcroft J.A."/>
            <person name="Upcroft P."/>
            <person name="White O."/>
            <person name="Salzberg S.L."/>
            <person name="Tang P."/>
            <person name="Chiu C.-H."/>
            <person name="Lee Y.-S."/>
            <person name="Embley T.M."/>
            <person name="Coombs G.H."/>
            <person name="Mottram J.C."/>
            <person name="Tachezy J."/>
            <person name="Fraser-Liggett C.M."/>
            <person name="Johnson P.J."/>
        </authorList>
    </citation>
    <scope>NUCLEOTIDE SEQUENCE [LARGE SCALE GENOMIC DNA]</scope>
    <source>
        <strain evidence="3">G3</strain>
    </source>
</reference>
<dbReference type="VEuPathDB" id="TrichDB:TVAGG3_0014440"/>
<dbReference type="InterPro" id="IPR000560">
    <property type="entry name" value="His_Pase_clade-2"/>
</dbReference>
<dbReference type="eggNOG" id="KOG3720">
    <property type="taxonomic scope" value="Eukaryota"/>
</dbReference>
<dbReference type="CDD" id="cd07061">
    <property type="entry name" value="HP_HAP_like"/>
    <property type="match status" value="1"/>
</dbReference>
<dbReference type="STRING" id="5722.A2DLA5"/>